<dbReference type="AlphaFoldDB" id="A0AAD3SBN5"/>
<keyword evidence="2" id="KW-1185">Reference proteome</keyword>
<organism evidence="1 2">
    <name type="scientific">Nepenthes gracilis</name>
    <name type="common">Slender pitcher plant</name>
    <dbReference type="NCBI Taxonomy" id="150966"/>
    <lineage>
        <taxon>Eukaryota</taxon>
        <taxon>Viridiplantae</taxon>
        <taxon>Streptophyta</taxon>
        <taxon>Embryophyta</taxon>
        <taxon>Tracheophyta</taxon>
        <taxon>Spermatophyta</taxon>
        <taxon>Magnoliopsida</taxon>
        <taxon>eudicotyledons</taxon>
        <taxon>Gunneridae</taxon>
        <taxon>Pentapetalae</taxon>
        <taxon>Caryophyllales</taxon>
        <taxon>Nepenthaceae</taxon>
        <taxon>Nepenthes</taxon>
    </lineage>
</organism>
<name>A0AAD3SBN5_NEPGR</name>
<gene>
    <name evidence="1" type="ORF">Nepgr_009597</name>
</gene>
<accession>A0AAD3SBN5</accession>
<evidence type="ECO:0000313" key="2">
    <source>
        <dbReference type="Proteomes" id="UP001279734"/>
    </source>
</evidence>
<dbReference type="EMBL" id="BSYO01000007">
    <property type="protein sequence ID" value="GMH07757.1"/>
    <property type="molecule type" value="Genomic_DNA"/>
</dbReference>
<dbReference type="Proteomes" id="UP001279734">
    <property type="component" value="Unassembled WGS sequence"/>
</dbReference>
<comment type="caution">
    <text evidence="1">The sequence shown here is derived from an EMBL/GenBank/DDBJ whole genome shotgun (WGS) entry which is preliminary data.</text>
</comment>
<evidence type="ECO:0000313" key="1">
    <source>
        <dbReference type="EMBL" id="GMH07757.1"/>
    </source>
</evidence>
<proteinExistence type="predicted"/>
<reference evidence="1" key="1">
    <citation type="submission" date="2023-05" db="EMBL/GenBank/DDBJ databases">
        <title>Nepenthes gracilis genome sequencing.</title>
        <authorList>
            <person name="Fukushima K."/>
        </authorList>
    </citation>
    <scope>NUCLEOTIDE SEQUENCE</scope>
    <source>
        <strain evidence="1">SING2019-196</strain>
    </source>
</reference>
<sequence>MGANRDWKIRMRSEQCNPQLQSFFIRANHSSFWKSYLFKQCIRILQCKWTRKAVRLPQVCAWWLWLAGPMELKSSSLKVNL</sequence>
<protein>
    <submittedName>
        <fullName evidence="1">Uncharacterized protein</fullName>
    </submittedName>
</protein>